<feature type="chain" id="PRO_5035874153" evidence="1">
    <location>
        <begin position="32"/>
        <end position="142"/>
    </location>
</feature>
<dbReference type="AlphaFoldDB" id="A0A8T0NQY7"/>
<name>A0A8T0NQY7_PANVG</name>
<reference evidence="2" key="1">
    <citation type="submission" date="2020-05" db="EMBL/GenBank/DDBJ databases">
        <title>WGS assembly of Panicum virgatum.</title>
        <authorList>
            <person name="Lovell J.T."/>
            <person name="Jenkins J."/>
            <person name="Shu S."/>
            <person name="Juenger T.E."/>
            <person name="Schmutz J."/>
        </authorList>
    </citation>
    <scope>NUCLEOTIDE SEQUENCE</scope>
    <source>
        <strain evidence="2">AP13</strain>
    </source>
</reference>
<keyword evidence="1" id="KW-0732">Signal</keyword>
<evidence type="ECO:0000313" key="3">
    <source>
        <dbReference type="Proteomes" id="UP000823388"/>
    </source>
</evidence>
<evidence type="ECO:0000256" key="1">
    <source>
        <dbReference type="SAM" id="SignalP"/>
    </source>
</evidence>
<proteinExistence type="predicted"/>
<dbReference type="EMBL" id="CM029053">
    <property type="protein sequence ID" value="KAG2551850.1"/>
    <property type="molecule type" value="Genomic_DNA"/>
</dbReference>
<sequence>MQKDDGTRPVKLLLLALSATRFLVFSHVVNGKDPVKKLLEMFSTCSGRPGVDNGSSSRPPPRRLKLTSRETMLLESISSNGRLPLRELPDRLRRSRPLRLPRDGDAVPSAAVHAAPPRCSEATILREPGKEQKQGTLLVLGT</sequence>
<evidence type="ECO:0000313" key="2">
    <source>
        <dbReference type="EMBL" id="KAG2551850.1"/>
    </source>
</evidence>
<gene>
    <name evidence="2" type="ORF">PVAP13_9KG448385</name>
</gene>
<organism evidence="2 3">
    <name type="scientific">Panicum virgatum</name>
    <name type="common">Blackwell switchgrass</name>
    <dbReference type="NCBI Taxonomy" id="38727"/>
    <lineage>
        <taxon>Eukaryota</taxon>
        <taxon>Viridiplantae</taxon>
        <taxon>Streptophyta</taxon>
        <taxon>Embryophyta</taxon>
        <taxon>Tracheophyta</taxon>
        <taxon>Spermatophyta</taxon>
        <taxon>Magnoliopsida</taxon>
        <taxon>Liliopsida</taxon>
        <taxon>Poales</taxon>
        <taxon>Poaceae</taxon>
        <taxon>PACMAD clade</taxon>
        <taxon>Panicoideae</taxon>
        <taxon>Panicodae</taxon>
        <taxon>Paniceae</taxon>
        <taxon>Panicinae</taxon>
        <taxon>Panicum</taxon>
        <taxon>Panicum sect. Hiantes</taxon>
    </lineage>
</organism>
<protein>
    <submittedName>
        <fullName evidence="2">Uncharacterized protein</fullName>
    </submittedName>
</protein>
<feature type="signal peptide" evidence="1">
    <location>
        <begin position="1"/>
        <end position="31"/>
    </location>
</feature>
<comment type="caution">
    <text evidence="2">The sequence shown here is derived from an EMBL/GenBank/DDBJ whole genome shotgun (WGS) entry which is preliminary data.</text>
</comment>
<accession>A0A8T0NQY7</accession>
<dbReference type="Proteomes" id="UP000823388">
    <property type="component" value="Chromosome 9K"/>
</dbReference>
<keyword evidence="3" id="KW-1185">Reference proteome</keyword>